<dbReference type="InterPro" id="IPR020472">
    <property type="entry name" value="WD40_PAC1"/>
</dbReference>
<keyword evidence="1 5" id="KW-0853">WD repeat</keyword>
<feature type="repeat" description="WD" evidence="5">
    <location>
        <begin position="54"/>
        <end position="89"/>
    </location>
</feature>
<evidence type="ECO:0000313" key="7">
    <source>
        <dbReference type="EMBL" id="KAH7358004.1"/>
    </source>
</evidence>
<proteinExistence type="predicted"/>
<dbReference type="InterPro" id="IPR019775">
    <property type="entry name" value="WD40_repeat_CS"/>
</dbReference>
<dbReference type="OrthoDB" id="361494at2759"/>
<dbReference type="PANTHER" id="PTHR46202:SF1">
    <property type="entry name" value="DNA EXCISION REPAIR PROTEIN ERCC-8"/>
    <property type="match status" value="1"/>
</dbReference>
<dbReference type="PROSITE" id="PS50082">
    <property type="entry name" value="WD_REPEATS_2"/>
    <property type="match status" value="4"/>
</dbReference>
<dbReference type="EMBL" id="JAGPXD010000004">
    <property type="protein sequence ID" value="KAH7358004.1"/>
    <property type="molecule type" value="Genomic_DNA"/>
</dbReference>
<dbReference type="InterPro" id="IPR042238">
    <property type="entry name" value="Rad28/ERCC8/Ckn1/ATCSA-1"/>
</dbReference>
<accession>A0A8K0TAG7</accession>
<feature type="repeat" description="WD" evidence="5">
    <location>
        <begin position="116"/>
        <end position="158"/>
    </location>
</feature>
<dbReference type="PANTHER" id="PTHR46202">
    <property type="entry name" value="DNA EXCISION REPAIR PROTEIN ERCC-8"/>
    <property type="match status" value="1"/>
</dbReference>
<organism evidence="7 8">
    <name type="scientific">Plectosphaerella cucumerina</name>
    <dbReference type="NCBI Taxonomy" id="40658"/>
    <lineage>
        <taxon>Eukaryota</taxon>
        <taxon>Fungi</taxon>
        <taxon>Dikarya</taxon>
        <taxon>Ascomycota</taxon>
        <taxon>Pezizomycotina</taxon>
        <taxon>Sordariomycetes</taxon>
        <taxon>Hypocreomycetidae</taxon>
        <taxon>Glomerellales</taxon>
        <taxon>Plectosphaerellaceae</taxon>
        <taxon>Plectosphaerella</taxon>
    </lineage>
</organism>
<feature type="repeat" description="WD" evidence="5">
    <location>
        <begin position="278"/>
        <end position="319"/>
    </location>
</feature>
<gene>
    <name evidence="7" type="ORF">B0T11DRAFT_98672</name>
</gene>
<keyword evidence="2" id="KW-0677">Repeat</keyword>
<dbReference type="PROSITE" id="PS50294">
    <property type="entry name" value="WD_REPEATS_REGION"/>
    <property type="match status" value="4"/>
</dbReference>
<dbReference type="AlphaFoldDB" id="A0A8K0TAG7"/>
<keyword evidence="3" id="KW-0227">DNA damage</keyword>
<dbReference type="GO" id="GO:0043161">
    <property type="term" value="P:proteasome-mediated ubiquitin-dependent protein catabolic process"/>
    <property type="evidence" value="ECO:0007669"/>
    <property type="project" value="TreeGrafter"/>
</dbReference>
<dbReference type="PRINTS" id="PR00320">
    <property type="entry name" value="GPROTEINBRPT"/>
</dbReference>
<dbReference type="Proteomes" id="UP000813385">
    <property type="component" value="Unassembled WGS sequence"/>
</dbReference>
<dbReference type="GO" id="GO:0006283">
    <property type="term" value="P:transcription-coupled nucleotide-excision repair"/>
    <property type="evidence" value="ECO:0007669"/>
    <property type="project" value="InterPro"/>
</dbReference>
<evidence type="ECO:0000256" key="1">
    <source>
        <dbReference type="ARBA" id="ARBA00022574"/>
    </source>
</evidence>
<dbReference type="Pfam" id="PF00400">
    <property type="entry name" value="WD40"/>
    <property type="match status" value="4"/>
</dbReference>
<feature type="compositionally biased region" description="Acidic residues" evidence="6">
    <location>
        <begin position="444"/>
        <end position="458"/>
    </location>
</feature>
<dbReference type="InterPro" id="IPR036322">
    <property type="entry name" value="WD40_repeat_dom_sf"/>
</dbReference>
<dbReference type="InterPro" id="IPR001680">
    <property type="entry name" value="WD40_rpt"/>
</dbReference>
<dbReference type="GO" id="GO:0000109">
    <property type="term" value="C:nucleotide-excision repair complex"/>
    <property type="evidence" value="ECO:0007669"/>
    <property type="project" value="TreeGrafter"/>
</dbReference>
<reference evidence="7" key="1">
    <citation type="journal article" date="2021" name="Nat. Commun.">
        <title>Genetic determinants of endophytism in the Arabidopsis root mycobiome.</title>
        <authorList>
            <person name="Mesny F."/>
            <person name="Miyauchi S."/>
            <person name="Thiergart T."/>
            <person name="Pickel B."/>
            <person name="Atanasova L."/>
            <person name="Karlsson M."/>
            <person name="Huettel B."/>
            <person name="Barry K.W."/>
            <person name="Haridas S."/>
            <person name="Chen C."/>
            <person name="Bauer D."/>
            <person name="Andreopoulos W."/>
            <person name="Pangilinan J."/>
            <person name="LaButti K."/>
            <person name="Riley R."/>
            <person name="Lipzen A."/>
            <person name="Clum A."/>
            <person name="Drula E."/>
            <person name="Henrissat B."/>
            <person name="Kohler A."/>
            <person name="Grigoriev I.V."/>
            <person name="Martin F.M."/>
            <person name="Hacquard S."/>
        </authorList>
    </citation>
    <scope>NUCLEOTIDE SEQUENCE</scope>
    <source>
        <strain evidence="7">MPI-CAGE-AT-0016</strain>
    </source>
</reference>
<dbReference type="GO" id="GO:0031464">
    <property type="term" value="C:Cul4A-RING E3 ubiquitin ligase complex"/>
    <property type="evidence" value="ECO:0007669"/>
    <property type="project" value="TreeGrafter"/>
</dbReference>
<dbReference type="InterPro" id="IPR015943">
    <property type="entry name" value="WD40/YVTN_repeat-like_dom_sf"/>
</dbReference>
<dbReference type="SUPFAM" id="SSF50978">
    <property type="entry name" value="WD40 repeat-like"/>
    <property type="match status" value="1"/>
</dbReference>
<name>A0A8K0TAG7_9PEZI</name>
<dbReference type="SMART" id="SM00320">
    <property type="entry name" value="WD40"/>
    <property type="match status" value="4"/>
</dbReference>
<evidence type="ECO:0000313" key="8">
    <source>
        <dbReference type="Proteomes" id="UP000813385"/>
    </source>
</evidence>
<keyword evidence="8" id="KW-1185">Reference proteome</keyword>
<evidence type="ECO:0000256" key="6">
    <source>
        <dbReference type="SAM" id="MobiDB-lite"/>
    </source>
</evidence>
<sequence>MQSSRLFARAAGDLSPNAFARTTSSELLRTFGPAPQHRFDGDGDAADENLVPGVWAHREGVNALTVDKFDGRMMLSGGADGTIKLWDLNDCGNPHMQHTFRPRARAVRVLREEEAEEGHRHGVTHLSFYPFDADAFLSSSFDRTLKLWSTTRMSVSASFPINSTIYSHATSPVADHLLVACATQHSAVRLVDLRSGSALQSLVAHGGAVLSVAWSPRHEHTLASGHVDGRVRIWDVRRAGGAVAMLDQEDSLGVIHRFEHAVASGQTWTGARHSRASARAHDDGVNGLCWTDDGKFIVSAGLDRRIRVWNAATGANTLASFGSSIQNRQAGSVCMFASPGSCARGGGDLLFWPNEQEILIMDLHEGTLVTRLKVPGAAAGAPTSSSQGGGLNARNRTMAMAWRGAGGQGLQTGTVMGGGSSYGALYTAHLDGQIRAWMPRLPGPDDDDPTEDPQDEDEVVRQRKRKAVDDAYKSLMGRQVTFS</sequence>
<evidence type="ECO:0000256" key="2">
    <source>
        <dbReference type="ARBA" id="ARBA00022737"/>
    </source>
</evidence>
<keyword evidence="4" id="KW-0234">DNA repair</keyword>
<evidence type="ECO:0000256" key="3">
    <source>
        <dbReference type="ARBA" id="ARBA00022763"/>
    </source>
</evidence>
<dbReference type="GO" id="GO:0000209">
    <property type="term" value="P:protein polyubiquitination"/>
    <property type="evidence" value="ECO:0007669"/>
    <property type="project" value="TreeGrafter"/>
</dbReference>
<comment type="caution">
    <text evidence="7">The sequence shown here is derived from an EMBL/GenBank/DDBJ whole genome shotgun (WGS) entry which is preliminary data.</text>
</comment>
<feature type="repeat" description="WD" evidence="5">
    <location>
        <begin position="202"/>
        <end position="237"/>
    </location>
</feature>
<dbReference type="Gene3D" id="2.130.10.10">
    <property type="entry name" value="YVTN repeat-like/Quinoprotein amine dehydrogenase"/>
    <property type="match status" value="1"/>
</dbReference>
<dbReference type="PROSITE" id="PS00678">
    <property type="entry name" value="WD_REPEATS_1"/>
    <property type="match status" value="3"/>
</dbReference>
<feature type="region of interest" description="Disordered" evidence="6">
    <location>
        <begin position="437"/>
        <end position="467"/>
    </location>
</feature>
<protein>
    <submittedName>
        <fullName evidence="7">DNA excision repair protein ERCC-8</fullName>
    </submittedName>
</protein>
<evidence type="ECO:0000256" key="4">
    <source>
        <dbReference type="ARBA" id="ARBA00023204"/>
    </source>
</evidence>
<evidence type="ECO:0000256" key="5">
    <source>
        <dbReference type="PROSITE-ProRule" id="PRU00221"/>
    </source>
</evidence>